<feature type="compositionally biased region" description="Polar residues" evidence="3">
    <location>
        <begin position="19"/>
        <end position="30"/>
    </location>
</feature>
<organism evidence="5 6">
    <name type="scientific">Polarella glacialis</name>
    <name type="common">Dinoflagellate</name>
    <dbReference type="NCBI Taxonomy" id="89957"/>
    <lineage>
        <taxon>Eukaryota</taxon>
        <taxon>Sar</taxon>
        <taxon>Alveolata</taxon>
        <taxon>Dinophyceae</taxon>
        <taxon>Suessiales</taxon>
        <taxon>Suessiaceae</taxon>
        <taxon>Polarella</taxon>
    </lineage>
</organism>
<accession>A0A813HSV0</accession>
<gene>
    <name evidence="5" type="ORF">PGLA1383_LOCUS55574</name>
</gene>
<keyword evidence="2" id="KW-0067">ATP-binding</keyword>
<evidence type="ECO:0000256" key="1">
    <source>
        <dbReference type="ARBA" id="ARBA00022741"/>
    </source>
</evidence>
<keyword evidence="6" id="KW-1185">Reference proteome</keyword>
<dbReference type="Gene3D" id="3.40.50.300">
    <property type="entry name" value="P-loop containing nucleotide triphosphate hydrolases"/>
    <property type="match status" value="1"/>
</dbReference>
<dbReference type="EMBL" id="CAJNNV010032710">
    <property type="protein sequence ID" value="CAE8640812.1"/>
    <property type="molecule type" value="Genomic_DNA"/>
</dbReference>
<dbReference type="InterPro" id="IPR027417">
    <property type="entry name" value="P-loop_NTPase"/>
</dbReference>
<dbReference type="Pfam" id="PF01591">
    <property type="entry name" value="6PF2K"/>
    <property type="match status" value="1"/>
</dbReference>
<feature type="compositionally biased region" description="Basic and acidic residues" evidence="3">
    <location>
        <begin position="294"/>
        <end position="304"/>
    </location>
</feature>
<dbReference type="GO" id="GO:0004331">
    <property type="term" value="F:fructose-2,6-bisphosphate 2-phosphatase activity"/>
    <property type="evidence" value="ECO:0007669"/>
    <property type="project" value="TreeGrafter"/>
</dbReference>
<comment type="caution">
    <text evidence="5">The sequence shown here is derived from an EMBL/GenBank/DDBJ whole genome shotgun (WGS) entry which is preliminary data.</text>
</comment>
<dbReference type="CDD" id="cd07040">
    <property type="entry name" value="HP"/>
    <property type="match status" value="1"/>
</dbReference>
<dbReference type="GO" id="GO:0005829">
    <property type="term" value="C:cytosol"/>
    <property type="evidence" value="ECO:0007669"/>
    <property type="project" value="TreeGrafter"/>
</dbReference>
<dbReference type="PRINTS" id="PR00991">
    <property type="entry name" value="6PFRUCTKNASE"/>
</dbReference>
<dbReference type="GO" id="GO:0003873">
    <property type="term" value="F:6-phosphofructo-2-kinase activity"/>
    <property type="evidence" value="ECO:0007669"/>
    <property type="project" value="InterPro"/>
</dbReference>
<name>A0A813HSV0_POLGL</name>
<evidence type="ECO:0000256" key="3">
    <source>
        <dbReference type="SAM" id="MobiDB-lite"/>
    </source>
</evidence>
<keyword evidence="1" id="KW-0547">Nucleotide-binding</keyword>
<protein>
    <recommendedName>
        <fullName evidence="4">6-phosphofructo-2-kinase domain-containing protein</fullName>
    </recommendedName>
</protein>
<evidence type="ECO:0000256" key="2">
    <source>
        <dbReference type="ARBA" id="ARBA00022840"/>
    </source>
</evidence>
<dbReference type="SUPFAM" id="SSF52540">
    <property type="entry name" value="P-loop containing nucleoside triphosphate hydrolases"/>
    <property type="match status" value="1"/>
</dbReference>
<evidence type="ECO:0000313" key="5">
    <source>
        <dbReference type="EMBL" id="CAE8640812.1"/>
    </source>
</evidence>
<feature type="domain" description="6-phosphofructo-2-kinase" evidence="4">
    <location>
        <begin position="62"/>
        <end position="269"/>
    </location>
</feature>
<dbReference type="InterPro" id="IPR013078">
    <property type="entry name" value="His_Pase_superF_clade-1"/>
</dbReference>
<dbReference type="OMA" id="GECYGMT"/>
<evidence type="ECO:0000259" key="4">
    <source>
        <dbReference type="Pfam" id="PF01591"/>
    </source>
</evidence>
<dbReference type="InterPro" id="IPR003094">
    <property type="entry name" value="6Pfruct_kin"/>
</dbReference>
<reference evidence="5" key="1">
    <citation type="submission" date="2021-02" db="EMBL/GenBank/DDBJ databases">
        <authorList>
            <person name="Dougan E. K."/>
            <person name="Rhodes N."/>
            <person name="Thang M."/>
            <person name="Chan C."/>
        </authorList>
    </citation>
    <scope>NUCLEOTIDE SEQUENCE</scope>
</reference>
<dbReference type="InterPro" id="IPR029033">
    <property type="entry name" value="His_PPase_superfam"/>
</dbReference>
<dbReference type="GO" id="GO:0006003">
    <property type="term" value="P:fructose 2,6-bisphosphate metabolic process"/>
    <property type="evidence" value="ECO:0007669"/>
    <property type="project" value="InterPro"/>
</dbReference>
<sequence>MAAPSGAHRLPMEGDAQASPASGSNMSPGSSDEYYSGATGKVSLAASERQALRERLTPDAAGIVLCMVGLPARGKSFISRKVERFLNWRGFSTKSFNVGMYRRDAVDPERSGRSDYFDAENSTALAARQEAAMKALIDALVFLDDGGKFAILDATNSTLQRRHMIGEKVAAHSRQYSLIFIEALCDDEEVLEANMSTKVQFSPDFKNMTSEQALADLKIRIAKYAEVYEPVQDHEGASIKLFNLSSKVMANHCYGRVAKSILPFLMAIHIGGRPIWLVRAGAGQPPGTGQGSPTRHDRTSRLSEEGRSLAIGLAAFVRRRADEYWRSIGKPQEPTLVITSTMPRAVASVCYTTLVHDQRSALNPVDKGAIGEGWWDVECPSDVPPWKEVEFRHPEFMAQWRKNPVRCHFPGGESYNDVVMRLEGVLLDVEMCTTPVLIVSHVTTLQLLVAYFRGIPLDQAWELPVPRNTVFEVLPTPGGSFHCEEHRIDTSAFPSPEEEGEAPAVGCGGGRTCSVDFENSNPHAKRQRVATSEDLGAAYCRCLPVACPV</sequence>
<dbReference type="AlphaFoldDB" id="A0A813HSV0"/>
<feature type="region of interest" description="Disordered" evidence="3">
    <location>
        <begin position="281"/>
        <end position="304"/>
    </location>
</feature>
<dbReference type="GO" id="GO:0006000">
    <property type="term" value="P:fructose metabolic process"/>
    <property type="evidence" value="ECO:0007669"/>
    <property type="project" value="InterPro"/>
</dbReference>
<dbReference type="GO" id="GO:0005524">
    <property type="term" value="F:ATP binding"/>
    <property type="evidence" value="ECO:0007669"/>
    <property type="project" value="UniProtKB-KW"/>
</dbReference>
<evidence type="ECO:0000313" key="6">
    <source>
        <dbReference type="Proteomes" id="UP000654075"/>
    </source>
</evidence>
<proteinExistence type="predicted"/>
<dbReference type="OrthoDB" id="267323at2759"/>
<dbReference type="FunFam" id="3.40.50.300:FF:000644">
    <property type="entry name" value="GpmB, Fructose-2,6-bisphosphatase"/>
    <property type="match status" value="1"/>
</dbReference>
<dbReference type="PANTHER" id="PTHR10606">
    <property type="entry name" value="6-PHOSPHOFRUCTO-2-KINASE/FRUCTOSE-2,6-BISPHOSPHATASE"/>
    <property type="match status" value="1"/>
</dbReference>
<feature type="region of interest" description="Disordered" evidence="3">
    <location>
        <begin position="1"/>
        <end position="34"/>
    </location>
</feature>
<dbReference type="Pfam" id="PF00300">
    <property type="entry name" value="His_Phos_1"/>
    <property type="match status" value="1"/>
</dbReference>
<dbReference type="PANTHER" id="PTHR10606:SF49">
    <property type="entry name" value="6-PHOSPHOFRUCTO-2-KINASE DOMAIN-CONTAINING PROTEIN"/>
    <property type="match status" value="1"/>
</dbReference>
<dbReference type="Gene3D" id="3.40.50.1240">
    <property type="entry name" value="Phosphoglycerate mutase-like"/>
    <property type="match status" value="1"/>
</dbReference>
<dbReference type="InterPro" id="IPR013079">
    <property type="entry name" value="6Phosfructo_kin"/>
</dbReference>
<dbReference type="Proteomes" id="UP000654075">
    <property type="component" value="Unassembled WGS sequence"/>
</dbReference>
<dbReference type="SUPFAM" id="SSF53254">
    <property type="entry name" value="Phosphoglycerate mutase-like"/>
    <property type="match status" value="1"/>
</dbReference>